<accession>A0A8C0CX56</accession>
<protein>
    <recommendedName>
        <fullName evidence="3">Secreted protein</fullName>
    </recommendedName>
</protein>
<sequence>MCTCSALFWLKAFSQRVQSLNRGPAAWSPVWMRLCRSSWLGLAKAFSQLKEGPRRAATLAGGRRGRTLRCVARLKAFLHTGQTWMRSRPGSSLLWCSSRAAEAKVRPHSRHWCSRPSFSGCPPWARLGDTPVTWSGSEIPA</sequence>
<proteinExistence type="predicted"/>
<feature type="chain" id="PRO_5034159821" description="Secreted protein" evidence="1">
    <location>
        <begin position="20"/>
        <end position="141"/>
    </location>
</feature>
<dbReference type="Ensembl" id="ENSBMST00010014078.1">
    <property type="protein sequence ID" value="ENSBMSP00010012664.1"/>
    <property type="gene ID" value="ENSBMSG00010009296.1"/>
</dbReference>
<organism evidence="2">
    <name type="scientific">Balaenoptera musculus</name>
    <name type="common">Blue whale</name>
    <dbReference type="NCBI Taxonomy" id="9771"/>
    <lineage>
        <taxon>Eukaryota</taxon>
        <taxon>Metazoa</taxon>
        <taxon>Chordata</taxon>
        <taxon>Craniata</taxon>
        <taxon>Vertebrata</taxon>
        <taxon>Euteleostomi</taxon>
        <taxon>Mammalia</taxon>
        <taxon>Eutheria</taxon>
        <taxon>Laurasiatheria</taxon>
        <taxon>Artiodactyla</taxon>
        <taxon>Whippomorpha</taxon>
        <taxon>Cetacea</taxon>
        <taxon>Mysticeti</taxon>
        <taxon>Balaenopteridae</taxon>
        <taxon>Balaenoptera</taxon>
    </lineage>
</organism>
<name>A0A8C0CX56_BALMU</name>
<dbReference type="AlphaFoldDB" id="A0A8C0CX56"/>
<evidence type="ECO:0000313" key="2">
    <source>
        <dbReference type="Ensembl" id="ENSBMSP00010012664.1"/>
    </source>
</evidence>
<keyword evidence="1" id="KW-0732">Signal</keyword>
<evidence type="ECO:0008006" key="3">
    <source>
        <dbReference type="Google" id="ProtNLM"/>
    </source>
</evidence>
<dbReference type="GeneTree" id="ENSGT01030000234871"/>
<reference evidence="2" key="1">
    <citation type="submission" date="2023-09" db="UniProtKB">
        <authorList>
            <consortium name="Ensembl"/>
        </authorList>
    </citation>
    <scope>IDENTIFICATION</scope>
</reference>
<feature type="signal peptide" evidence="1">
    <location>
        <begin position="1"/>
        <end position="19"/>
    </location>
</feature>
<evidence type="ECO:0000256" key="1">
    <source>
        <dbReference type="SAM" id="SignalP"/>
    </source>
</evidence>
<dbReference type="OMA" id="VQWNGPR"/>